<comment type="catalytic activity">
    <reaction evidence="2">
        <text>oxidized coenzyme F420-(gamma-L-Glu)(n) + a quinol + H(+) = reduced coenzyme F420-(gamma-L-Glu)(n) + a quinone</text>
        <dbReference type="Rhea" id="RHEA:39663"/>
        <dbReference type="Rhea" id="RHEA-COMP:12939"/>
        <dbReference type="Rhea" id="RHEA-COMP:14378"/>
        <dbReference type="ChEBI" id="CHEBI:15378"/>
        <dbReference type="ChEBI" id="CHEBI:24646"/>
        <dbReference type="ChEBI" id="CHEBI:132124"/>
        <dbReference type="ChEBI" id="CHEBI:133980"/>
        <dbReference type="ChEBI" id="CHEBI:139511"/>
    </reaction>
</comment>
<dbReference type="GO" id="GO:0005886">
    <property type="term" value="C:plasma membrane"/>
    <property type="evidence" value="ECO:0007669"/>
    <property type="project" value="TreeGrafter"/>
</dbReference>
<evidence type="ECO:0000313" key="6">
    <source>
        <dbReference type="Proteomes" id="UP000294952"/>
    </source>
</evidence>
<evidence type="ECO:0000313" key="5">
    <source>
        <dbReference type="EMBL" id="TDL10084.1"/>
    </source>
</evidence>
<feature type="signal peptide" evidence="4">
    <location>
        <begin position="1"/>
        <end position="19"/>
    </location>
</feature>
<dbReference type="Pfam" id="PF04075">
    <property type="entry name" value="F420H2_quin_red"/>
    <property type="match status" value="1"/>
</dbReference>
<protein>
    <submittedName>
        <fullName evidence="5">Nitroreductase family deazaflavin-dependent oxidoreductase</fullName>
    </submittedName>
</protein>
<name>A0A4R5X8P9_9MYCO</name>
<reference evidence="5 6" key="1">
    <citation type="submission" date="2019-01" db="EMBL/GenBank/DDBJ databases">
        <title>High-quality-draft genome sequences of five non-tuberculosis mycobacteriaceae isolated from a nosocomial environment.</title>
        <authorList>
            <person name="Tiago I."/>
            <person name="Alarico S."/>
            <person name="Pereira S.G."/>
            <person name="Coelho C."/>
            <person name="Maranha A."/>
            <person name="Empadinhas N."/>
        </authorList>
    </citation>
    <scope>NUCLEOTIDE SEQUENCE [LARGE SCALE GENOMIC DNA]</scope>
    <source>
        <strain evidence="5 6">22DIII</strain>
    </source>
</reference>
<dbReference type="SUPFAM" id="SSF50475">
    <property type="entry name" value="FMN-binding split barrel"/>
    <property type="match status" value="1"/>
</dbReference>
<comment type="caution">
    <text evidence="5">The sequence shown here is derived from an EMBL/GenBank/DDBJ whole genome shotgun (WGS) entry which is preliminary data.</text>
</comment>
<dbReference type="InterPro" id="IPR012349">
    <property type="entry name" value="Split_barrel_FMN-bd"/>
</dbReference>
<evidence type="ECO:0000256" key="1">
    <source>
        <dbReference type="ARBA" id="ARBA00008710"/>
    </source>
</evidence>
<keyword evidence="4" id="KW-0732">Signal</keyword>
<dbReference type="Gene3D" id="2.30.110.10">
    <property type="entry name" value="Electron Transport, Fmn-binding Protein, Chain A"/>
    <property type="match status" value="1"/>
</dbReference>
<dbReference type="EMBL" id="SDLP01000002">
    <property type="protein sequence ID" value="TDL10084.1"/>
    <property type="molecule type" value="Genomic_DNA"/>
</dbReference>
<dbReference type="PANTHER" id="PTHR39428:SF3">
    <property type="entry name" value="DEAZAFLAVIN-DEPENDENT NITROREDUCTASE"/>
    <property type="match status" value="1"/>
</dbReference>
<dbReference type="PANTHER" id="PTHR39428">
    <property type="entry name" value="F420H(2)-DEPENDENT QUINONE REDUCTASE RV1261C"/>
    <property type="match status" value="1"/>
</dbReference>
<dbReference type="InterPro" id="IPR004378">
    <property type="entry name" value="F420H2_quin_Rdtase"/>
</dbReference>
<dbReference type="NCBIfam" id="TIGR00026">
    <property type="entry name" value="hi_GC_TIGR00026"/>
    <property type="match status" value="1"/>
</dbReference>
<feature type="region of interest" description="Disordered" evidence="3">
    <location>
        <begin position="66"/>
        <end position="89"/>
    </location>
</feature>
<feature type="chain" id="PRO_5039453014" evidence="4">
    <location>
        <begin position="20"/>
        <end position="259"/>
    </location>
</feature>
<dbReference type="GO" id="GO:0016491">
    <property type="term" value="F:oxidoreductase activity"/>
    <property type="evidence" value="ECO:0007669"/>
    <property type="project" value="InterPro"/>
</dbReference>
<dbReference type="Proteomes" id="UP000294952">
    <property type="component" value="Unassembled WGS sequence"/>
</dbReference>
<dbReference type="GO" id="GO:0070967">
    <property type="term" value="F:coenzyme F420 binding"/>
    <property type="evidence" value="ECO:0007669"/>
    <property type="project" value="TreeGrafter"/>
</dbReference>
<gene>
    <name evidence="5" type="ORF">EUA04_09160</name>
</gene>
<organism evidence="5 6">
    <name type="scientific">Mycolicibacterium obuense</name>
    <dbReference type="NCBI Taxonomy" id="1807"/>
    <lineage>
        <taxon>Bacteria</taxon>
        <taxon>Bacillati</taxon>
        <taxon>Actinomycetota</taxon>
        <taxon>Actinomycetes</taxon>
        <taxon>Mycobacteriales</taxon>
        <taxon>Mycobacteriaceae</taxon>
        <taxon>Mycolicibacterium</taxon>
    </lineage>
</organism>
<evidence type="ECO:0000256" key="4">
    <source>
        <dbReference type="SAM" id="SignalP"/>
    </source>
</evidence>
<proteinExistence type="inferred from homology"/>
<evidence type="ECO:0000256" key="3">
    <source>
        <dbReference type="SAM" id="MobiDB-lite"/>
    </source>
</evidence>
<sequence>MSSAWAMAAPKLMAPAVIAAASAASVSAERFVIEMVFIVRTAKGPPKLGVASHVVPRVADVTRGMHVRSASGPDCAEGRAGNPERNLGRNAGEQTWHAAAMSIAAHVFNAVSDVLRRPAMRPVTRTFSSLHATAYRLTGGRAQNAKYPTMLLTVTGAKTGKPRTVPVIYIRDAGRFVIAAAYSGSDTDPVWWRNLKADPSATLEVSGEKIGVTAALAGEQERPELWRRLVAMYPYFTEYQKRTTRQIPVIVLTPDQSVG</sequence>
<accession>A0A4R5X8P9</accession>
<dbReference type="AlphaFoldDB" id="A0A4R5X8P9"/>
<evidence type="ECO:0000256" key="2">
    <source>
        <dbReference type="ARBA" id="ARBA00049106"/>
    </source>
</evidence>
<comment type="similarity">
    <text evidence="1">Belongs to the F420H(2)-dependent quinone reductase family.</text>
</comment>